<sequence>MNMKPSMKAVIKDISISADCLAMFAAQAVFEGNSPAYRAEMLEAMQTAISNLTHYRAELQRQLNVEGGK</sequence>
<gene>
    <name evidence="1" type="ORF">BWK73_37820</name>
</gene>
<accession>A0A1Y1QFB3</accession>
<evidence type="ECO:0000313" key="1">
    <source>
        <dbReference type="EMBL" id="OQX03964.1"/>
    </source>
</evidence>
<organism evidence="1 2">
    <name type="scientific">Thiothrix lacustris</name>
    <dbReference type="NCBI Taxonomy" id="525917"/>
    <lineage>
        <taxon>Bacteria</taxon>
        <taxon>Pseudomonadati</taxon>
        <taxon>Pseudomonadota</taxon>
        <taxon>Gammaproteobacteria</taxon>
        <taxon>Thiotrichales</taxon>
        <taxon>Thiotrichaceae</taxon>
        <taxon>Thiothrix</taxon>
    </lineage>
</organism>
<comment type="caution">
    <text evidence="1">The sequence shown here is derived from an EMBL/GenBank/DDBJ whole genome shotgun (WGS) entry which is preliminary data.</text>
</comment>
<dbReference type="Proteomes" id="UP000192491">
    <property type="component" value="Unassembled WGS sequence"/>
</dbReference>
<dbReference type="AlphaFoldDB" id="A0A1Y1QFB3"/>
<reference evidence="1 2" key="1">
    <citation type="submission" date="2017-01" db="EMBL/GenBank/DDBJ databases">
        <title>Novel large sulfur bacteria in the metagenomes of groundwater-fed chemosynthetic microbial mats in the Lake Huron basin.</title>
        <authorList>
            <person name="Sharrar A.M."/>
            <person name="Flood B.E."/>
            <person name="Bailey J.V."/>
            <person name="Jones D.S."/>
            <person name="Biddanda B."/>
            <person name="Ruberg S.A."/>
            <person name="Marcus D.N."/>
            <person name="Dick G.J."/>
        </authorList>
    </citation>
    <scope>NUCLEOTIDE SEQUENCE [LARGE SCALE GENOMIC DNA]</scope>
    <source>
        <strain evidence="1">A8</strain>
    </source>
</reference>
<proteinExistence type="predicted"/>
<protein>
    <submittedName>
        <fullName evidence="1">Uncharacterized protein</fullName>
    </submittedName>
</protein>
<dbReference type="EMBL" id="MTEJ01000368">
    <property type="protein sequence ID" value="OQX03964.1"/>
    <property type="molecule type" value="Genomic_DNA"/>
</dbReference>
<evidence type="ECO:0000313" key="2">
    <source>
        <dbReference type="Proteomes" id="UP000192491"/>
    </source>
</evidence>
<name>A0A1Y1QFB3_9GAMM</name>